<dbReference type="PANTHER" id="PTHR30292">
    <property type="entry name" value="UNCHARACTERIZED PROTEIN YBGL-RELATED"/>
    <property type="match status" value="1"/>
</dbReference>
<dbReference type="NCBIfam" id="NF003814">
    <property type="entry name" value="PRK05406.1-3"/>
    <property type="match status" value="1"/>
</dbReference>
<comment type="catalytic activity">
    <reaction evidence="1">
        <text>5-oxo-L-proline + ATP + 2 H2O = L-glutamate + ADP + phosphate + H(+)</text>
        <dbReference type="Rhea" id="RHEA:10348"/>
        <dbReference type="ChEBI" id="CHEBI:15377"/>
        <dbReference type="ChEBI" id="CHEBI:15378"/>
        <dbReference type="ChEBI" id="CHEBI:29985"/>
        <dbReference type="ChEBI" id="CHEBI:30616"/>
        <dbReference type="ChEBI" id="CHEBI:43474"/>
        <dbReference type="ChEBI" id="CHEBI:58402"/>
        <dbReference type="ChEBI" id="CHEBI:456216"/>
        <dbReference type="EC" id="3.5.2.9"/>
    </reaction>
</comment>
<dbReference type="EMBL" id="LAXD01000001">
    <property type="protein sequence ID" value="KWX01607.1"/>
    <property type="molecule type" value="Genomic_DNA"/>
</dbReference>
<dbReference type="OrthoDB" id="9773478at2"/>
<keyword evidence="3" id="KW-1185">Reference proteome</keyword>
<dbReference type="PANTHER" id="PTHR30292:SF0">
    <property type="entry name" value="5-OXOPROLINASE SUBUNIT A"/>
    <property type="match status" value="1"/>
</dbReference>
<name>A0A132MUT5_9ACTN</name>
<protein>
    <recommendedName>
        <fullName evidence="1">5-oxoprolinase subunit A</fullName>
        <shortName evidence="1">5-OPase subunit A</shortName>
        <ecNumber evidence="1">3.5.2.9</ecNumber>
    </recommendedName>
    <alternativeName>
        <fullName evidence="1">5-oxoprolinase (ATP-hydrolyzing) subunit A</fullName>
    </alternativeName>
</protein>
<dbReference type="CDD" id="cd10787">
    <property type="entry name" value="LamB_YcsF_like"/>
    <property type="match status" value="1"/>
</dbReference>
<comment type="function">
    <text evidence="1">Catalyzes the cleavage of 5-oxoproline to form L-glutamate coupled to the hydrolysis of ATP to ADP and inorganic phosphate.</text>
</comment>
<keyword evidence="1" id="KW-0547">Nucleotide-binding</keyword>
<dbReference type="HAMAP" id="MF_00691">
    <property type="entry name" value="PxpA"/>
    <property type="match status" value="1"/>
</dbReference>
<sequence>MGDRPALPVVDVNADLGEGFGVWRLGDDEALLDVVTSANVACGFHAGDPLTLRRVTEQAAARGVRVGAQVSYRDLAGFGRRAMDVPAAELTAEILYQIGALDGLCRVAGTRVRYVKAHGALNNRMVWDEEQAQATVDAIRAYDPALPLLVLPGSALERCATEAGLVAVREGYADRGYTPQGTLVPRREPGAVLTDPADVIQRVRTLVRDGTVTAVDGTEIPLAVRSICVHGDTPGAVALARAVRDTIAAVGASVEAFA</sequence>
<dbReference type="Proteomes" id="UP000070188">
    <property type="component" value="Unassembled WGS sequence"/>
</dbReference>
<gene>
    <name evidence="1" type="primary">pxpA</name>
    <name evidence="2" type="ORF">LI90_2639</name>
</gene>
<dbReference type="GO" id="GO:0005975">
    <property type="term" value="P:carbohydrate metabolic process"/>
    <property type="evidence" value="ECO:0007669"/>
    <property type="project" value="InterPro"/>
</dbReference>
<evidence type="ECO:0000313" key="2">
    <source>
        <dbReference type="EMBL" id="KWX01607.1"/>
    </source>
</evidence>
<organism evidence="2 3">
    <name type="scientific">Carbonactinospora thermoautotrophica</name>
    <dbReference type="NCBI Taxonomy" id="1469144"/>
    <lineage>
        <taxon>Bacteria</taxon>
        <taxon>Bacillati</taxon>
        <taxon>Actinomycetota</taxon>
        <taxon>Actinomycetes</taxon>
        <taxon>Kitasatosporales</taxon>
        <taxon>Carbonactinosporaceae</taxon>
        <taxon>Carbonactinospora</taxon>
    </lineage>
</organism>
<dbReference type="NCBIfam" id="NF003816">
    <property type="entry name" value="PRK05406.1-5"/>
    <property type="match status" value="1"/>
</dbReference>
<keyword evidence="1" id="KW-0378">Hydrolase</keyword>
<dbReference type="RefSeq" id="WP_066888193.1">
    <property type="nucleotide sequence ID" value="NZ_CP171739.1"/>
</dbReference>
<evidence type="ECO:0000256" key="1">
    <source>
        <dbReference type="HAMAP-Rule" id="MF_00691"/>
    </source>
</evidence>
<dbReference type="EC" id="3.5.2.9" evidence="1"/>
<keyword evidence="1" id="KW-0067">ATP-binding</keyword>
<dbReference type="Gene3D" id="3.20.20.370">
    <property type="entry name" value="Glycoside hydrolase/deacetylase"/>
    <property type="match status" value="1"/>
</dbReference>
<comment type="similarity">
    <text evidence="1">Belongs to the LamB/PxpA family.</text>
</comment>
<dbReference type="AlphaFoldDB" id="A0A132MUT5"/>
<comment type="caution">
    <text evidence="2">The sequence shown here is derived from an EMBL/GenBank/DDBJ whole genome shotgun (WGS) entry which is preliminary data.</text>
</comment>
<dbReference type="STRING" id="1469144.LI90_2639"/>
<dbReference type="GO" id="GO:0017168">
    <property type="term" value="F:5-oxoprolinase (ATP-hydrolyzing) activity"/>
    <property type="evidence" value="ECO:0007669"/>
    <property type="project" value="UniProtKB-UniRule"/>
</dbReference>
<dbReference type="SUPFAM" id="SSF88713">
    <property type="entry name" value="Glycoside hydrolase/deacetylase"/>
    <property type="match status" value="1"/>
</dbReference>
<dbReference type="GO" id="GO:0005524">
    <property type="term" value="F:ATP binding"/>
    <property type="evidence" value="ECO:0007669"/>
    <property type="project" value="UniProtKB-UniRule"/>
</dbReference>
<dbReference type="PATRIC" id="fig|1469144.10.peg.2853"/>
<reference evidence="3" key="1">
    <citation type="submission" date="2015-04" db="EMBL/GenBank/DDBJ databases">
        <title>Physiological reanalysis, assessment of diazotrophy, and genome sequences of multiple isolates of Streptomyces thermoautotrophicus.</title>
        <authorList>
            <person name="MacKellar D.C."/>
            <person name="Lieber L."/>
            <person name="Norman J."/>
            <person name="Bolger A."/>
            <person name="Tobin C."/>
            <person name="Murray J.W."/>
            <person name="Chang R."/>
            <person name="Ford T."/>
            <person name="Nguyen P.Q."/>
            <person name="Woodward J."/>
            <person name="Permingeat H."/>
            <person name="Joshi N.S."/>
            <person name="Silver P.A."/>
            <person name="Usadel B."/>
            <person name="Rutherford A.W."/>
            <person name="Friesen M."/>
            <person name="Prell J."/>
        </authorList>
    </citation>
    <scope>NUCLEOTIDE SEQUENCE [LARGE SCALE GENOMIC DNA]</scope>
    <source>
        <strain evidence="3">H1</strain>
    </source>
</reference>
<comment type="subunit">
    <text evidence="1">Forms a complex composed of PxpA, PxpB and PxpC.</text>
</comment>
<dbReference type="InterPro" id="IPR011330">
    <property type="entry name" value="Glyco_hydro/deAcase_b/a-brl"/>
</dbReference>
<evidence type="ECO:0000313" key="3">
    <source>
        <dbReference type="Proteomes" id="UP000070188"/>
    </source>
</evidence>
<dbReference type="InterPro" id="IPR005501">
    <property type="entry name" value="LamB/YcsF/PxpA-like"/>
</dbReference>
<proteinExistence type="inferred from homology"/>
<dbReference type="Pfam" id="PF03746">
    <property type="entry name" value="LamB_YcsF"/>
    <property type="match status" value="1"/>
</dbReference>
<accession>A0A132MUT5</accession>